<organism evidence="4 5">
    <name type="scientific">Elysia crispata</name>
    <name type="common">lettuce slug</name>
    <dbReference type="NCBI Taxonomy" id="231223"/>
    <lineage>
        <taxon>Eukaryota</taxon>
        <taxon>Metazoa</taxon>
        <taxon>Spiralia</taxon>
        <taxon>Lophotrochozoa</taxon>
        <taxon>Mollusca</taxon>
        <taxon>Gastropoda</taxon>
        <taxon>Heterobranchia</taxon>
        <taxon>Euthyneura</taxon>
        <taxon>Panpulmonata</taxon>
        <taxon>Sacoglossa</taxon>
        <taxon>Placobranchoidea</taxon>
        <taxon>Plakobranchidae</taxon>
        <taxon>Elysia</taxon>
    </lineage>
</organism>
<dbReference type="CDD" id="cd00037">
    <property type="entry name" value="CLECT"/>
    <property type="match status" value="7"/>
</dbReference>
<evidence type="ECO:0000313" key="4">
    <source>
        <dbReference type="EMBL" id="KAK3783306.1"/>
    </source>
</evidence>
<dbReference type="PANTHER" id="PTHR22803">
    <property type="entry name" value="MANNOSE, PHOSPHOLIPASE, LECTIN RECEPTOR RELATED"/>
    <property type="match status" value="1"/>
</dbReference>
<dbReference type="InterPro" id="IPR016187">
    <property type="entry name" value="CTDL_fold"/>
</dbReference>
<feature type="transmembrane region" description="Helical" evidence="2">
    <location>
        <begin position="1101"/>
        <end position="1123"/>
    </location>
</feature>
<comment type="caution">
    <text evidence="4">The sequence shown here is derived from an EMBL/GenBank/DDBJ whole genome shotgun (WGS) entry which is preliminary data.</text>
</comment>
<feature type="domain" description="C-type lectin" evidence="3">
    <location>
        <begin position="26"/>
        <end position="151"/>
    </location>
</feature>
<keyword evidence="5" id="KW-1185">Reference proteome</keyword>
<protein>
    <recommendedName>
        <fullName evidence="3">C-type lectin domain-containing protein</fullName>
    </recommendedName>
</protein>
<accession>A0AAE1A9U6</accession>
<dbReference type="InterPro" id="IPR016186">
    <property type="entry name" value="C-type_lectin-like/link_sf"/>
</dbReference>
<dbReference type="InterPro" id="IPR018378">
    <property type="entry name" value="C-type_lectin_CS"/>
</dbReference>
<feature type="domain" description="C-type lectin" evidence="3">
    <location>
        <begin position="746"/>
        <end position="871"/>
    </location>
</feature>
<evidence type="ECO:0000256" key="1">
    <source>
        <dbReference type="ARBA" id="ARBA00023157"/>
    </source>
</evidence>
<keyword evidence="1" id="KW-1015">Disulfide bond</keyword>
<dbReference type="SUPFAM" id="SSF56436">
    <property type="entry name" value="C-type lectin-like"/>
    <property type="match status" value="7"/>
</dbReference>
<keyword evidence="2" id="KW-0472">Membrane</keyword>
<dbReference type="InterPro" id="IPR001304">
    <property type="entry name" value="C-type_lectin-like"/>
</dbReference>
<dbReference type="InterPro" id="IPR050111">
    <property type="entry name" value="C-type_lectin/snaclec_domain"/>
</dbReference>
<dbReference type="EMBL" id="JAWDGP010002428">
    <property type="protein sequence ID" value="KAK3783306.1"/>
    <property type="molecule type" value="Genomic_DNA"/>
</dbReference>
<keyword evidence="2" id="KW-0812">Transmembrane</keyword>
<reference evidence="4" key="1">
    <citation type="journal article" date="2023" name="G3 (Bethesda)">
        <title>A reference genome for the long-term kleptoplast-retaining sea slug Elysia crispata morphotype clarki.</title>
        <authorList>
            <person name="Eastman K.E."/>
            <person name="Pendleton A.L."/>
            <person name="Shaikh M.A."/>
            <person name="Suttiyut T."/>
            <person name="Ogas R."/>
            <person name="Tomko P."/>
            <person name="Gavelis G."/>
            <person name="Widhalm J.R."/>
            <person name="Wisecaver J.H."/>
        </authorList>
    </citation>
    <scope>NUCLEOTIDE SEQUENCE</scope>
    <source>
        <strain evidence="4">ECLA1</strain>
    </source>
</reference>
<keyword evidence="2" id="KW-1133">Transmembrane helix</keyword>
<dbReference type="PROSITE" id="PS51257">
    <property type="entry name" value="PROKAR_LIPOPROTEIN"/>
    <property type="match status" value="1"/>
</dbReference>
<dbReference type="Proteomes" id="UP001283361">
    <property type="component" value="Unassembled WGS sequence"/>
</dbReference>
<dbReference type="PROSITE" id="PS50041">
    <property type="entry name" value="C_TYPE_LECTIN_2"/>
    <property type="match status" value="7"/>
</dbReference>
<feature type="domain" description="C-type lectin" evidence="3">
    <location>
        <begin position="600"/>
        <end position="725"/>
    </location>
</feature>
<dbReference type="SMART" id="SM00034">
    <property type="entry name" value="CLECT"/>
    <property type="match status" value="7"/>
</dbReference>
<name>A0AAE1A9U6_9GAST</name>
<evidence type="ECO:0000259" key="3">
    <source>
        <dbReference type="PROSITE" id="PS50041"/>
    </source>
</evidence>
<gene>
    <name evidence="4" type="ORF">RRG08_033241</name>
</gene>
<sequence>MLERLFNLNIVSIVASCPSGWIKSTQSGTCIKLYQDKKSWTDARAACQAAGGDLVKILDDSMNQFIWGQVAADSGQPYWMGLHDRNGEGKFEWLDEKNVAPYTNWDVGQPNNLDSQHHSNGQDCVEIGNSLVTARKWNDMDCDTPSKFICEKAPGGSSAQVTCPSGWTENPHSGTCIKLYKDKKSWTDARAICQAAGGDLVKIADDSMNQFIWGQVSSDKNQPYWIGLHDRKGENEFHWLDETSTVQYFNWGKNQPNNLNYASSGKGQDCVEIGSSFTAAGKWNDAVCTDTSKFICEKSGAASCPSGWIKSTQSGTCIKLYQDKKSWTDARAACQAAGGDLVKILDDSMNQFIWGQVAADSGQPYWMGLHDRNGEGKFEWLDEKNVAPYTNWDVGQPNNLDSQHHSNGQDCVEIGNSLVTARKWNDMDCDTPSKFICEKAPGGSSAQVTCPSGWTENPHSGTCIKLYKDKKSWTDARAICQAAGGDLVKIADDSMNQFIWGQVSSDKNQPYWIGLHDRKGENEFHWLDETSTVQYFNWGKNQPNNLNYASSGKGQDCVEIGSSFTAAGKWNDAVCTDTSKFICEKSGAASCPSGWIKSTQSGTCIKLYQDKKSWTDARAACQAAGGDLVKILDDSMNQFIWGQVAADSGQPYWMGLHDRNGEGKFEWLDEKNVAPYTNWDVGQPNNLDSQHHSNGQDCVEIGNSLVTARKWNDMDCDTPSKFICEKAPGGSSAQVTCPSGWTENPHSGTCIKLYKDKKSWTDARAICQAAGGDLVKIADDSMNQFIWGQVSSDKNQPYWIGLHDRKGENEFHWLDETSTVQYFNWGNNQPNNLKYASSGKGQDCVEIGRSFTAAGKWNDAVCTDTSKFICEKSGAASCPSGWIKSTQSGTCIKLYQDKKSWTDARAACQAAGGDLVKILDDSMNQFIWGQVAADSGQPYWMGLHDRNGEGKFEWLDEKNVAPYTNWDVGQPNNLDSQHHSNGQDCVEIGHSVITARKWNDMDCDTPSKFICEKFPGRAFTPAPVTHGLTTSTDKMTAIDQDVMVKKTTPVPHYPKISTKKTTVDIIKTTVPHNIVNPAIKSEQQSNSAVGEQGGNGLDGGAIAAIVIGTLLACVALVGAAFFGRRIYLARQAKKTSNLNSAISFTNEIYASMQEMSDVTHDKPFQHNGPDV</sequence>
<feature type="domain" description="C-type lectin" evidence="3">
    <location>
        <begin position="887"/>
        <end position="1012"/>
    </location>
</feature>
<feature type="domain" description="C-type lectin" evidence="3">
    <location>
        <begin position="172"/>
        <end position="297"/>
    </location>
</feature>
<dbReference type="AlphaFoldDB" id="A0AAE1A9U6"/>
<feature type="domain" description="C-type lectin" evidence="3">
    <location>
        <begin position="313"/>
        <end position="438"/>
    </location>
</feature>
<dbReference type="Gene3D" id="3.10.100.10">
    <property type="entry name" value="Mannose-Binding Protein A, subunit A"/>
    <property type="match status" value="7"/>
</dbReference>
<feature type="domain" description="C-type lectin" evidence="3">
    <location>
        <begin position="459"/>
        <end position="584"/>
    </location>
</feature>
<dbReference type="Pfam" id="PF00059">
    <property type="entry name" value="Lectin_C"/>
    <property type="match status" value="7"/>
</dbReference>
<proteinExistence type="predicted"/>
<evidence type="ECO:0000313" key="5">
    <source>
        <dbReference type="Proteomes" id="UP001283361"/>
    </source>
</evidence>
<evidence type="ECO:0000256" key="2">
    <source>
        <dbReference type="SAM" id="Phobius"/>
    </source>
</evidence>
<dbReference type="PROSITE" id="PS00615">
    <property type="entry name" value="C_TYPE_LECTIN_1"/>
    <property type="match status" value="5"/>
</dbReference>